<dbReference type="InterPro" id="IPR018506">
    <property type="entry name" value="Cyt_B5_heme-BS"/>
</dbReference>
<keyword evidence="9 12" id="KW-0472">Membrane</keyword>
<keyword evidence="6" id="KW-0479">Metal-binding</keyword>
<dbReference type="Pfam" id="PF00083">
    <property type="entry name" value="Sugar_tr"/>
    <property type="match status" value="1"/>
</dbReference>
<dbReference type="Pfam" id="PF00173">
    <property type="entry name" value="Cyt-b5"/>
    <property type="match status" value="1"/>
</dbReference>
<evidence type="ECO:0000256" key="9">
    <source>
        <dbReference type="ARBA" id="ARBA00023136"/>
    </source>
</evidence>
<dbReference type="EMBL" id="BPWL01000002">
    <property type="protein sequence ID" value="GJJ07225.1"/>
    <property type="molecule type" value="Genomic_DNA"/>
</dbReference>
<dbReference type="GO" id="GO:0020037">
    <property type="term" value="F:heme binding"/>
    <property type="evidence" value="ECO:0007669"/>
    <property type="project" value="InterPro"/>
</dbReference>
<keyword evidence="7 12" id="KW-1133">Transmembrane helix</keyword>
<dbReference type="GO" id="GO:0046872">
    <property type="term" value="F:metal ion binding"/>
    <property type="evidence" value="ECO:0007669"/>
    <property type="project" value="UniProtKB-KW"/>
</dbReference>
<evidence type="ECO:0000256" key="5">
    <source>
        <dbReference type="ARBA" id="ARBA00022692"/>
    </source>
</evidence>
<dbReference type="PANTHER" id="PTHR48022:SF23">
    <property type="entry name" value="MAJOR FACILITATOR SUPERFAMILY (MFS) PROFILE DOMAIN-CONTAINING PROTEIN"/>
    <property type="match status" value="1"/>
</dbReference>
<feature type="domain" description="Cytochrome b5 heme-binding" evidence="13">
    <location>
        <begin position="4"/>
        <end position="80"/>
    </location>
</feature>
<comment type="catalytic activity">
    <reaction evidence="10">
        <text>myo-inositol(out) + H(+)(out) = myo-inositol(in) + H(+)(in)</text>
        <dbReference type="Rhea" id="RHEA:60364"/>
        <dbReference type="ChEBI" id="CHEBI:15378"/>
        <dbReference type="ChEBI" id="CHEBI:17268"/>
    </reaction>
</comment>
<evidence type="ECO:0000256" key="7">
    <source>
        <dbReference type="ARBA" id="ARBA00022989"/>
    </source>
</evidence>
<dbReference type="InterPro" id="IPR036259">
    <property type="entry name" value="MFS_trans_sf"/>
</dbReference>
<feature type="transmembrane region" description="Helical" evidence="12">
    <location>
        <begin position="337"/>
        <end position="356"/>
    </location>
</feature>
<evidence type="ECO:0000259" key="13">
    <source>
        <dbReference type="PROSITE" id="PS50255"/>
    </source>
</evidence>
<dbReference type="PRINTS" id="PR00171">
    <property type="entry name" value="SUGRTRNSPORT"/>
</dbReference>
<dbReference type="InterPro" id="IPR001199">
    <property type="entry name" value="Cyt_B5-like_heme/steroid-bd"/>
</dbReference>
<comment type="subcellular location">
    <subcellularLocation>
        <location evidence="1">Membrane</location>
        <topology evidence="1">Multi-pass membrane protein</topology>
    </subcellularLocation>
</comment>
<feature type="region of interest" description="Disordered" evidence="11">
    <location>
        <begin position="554"/>
        <end position="599"/>
    </location>
</feature>
<accession>A0AAV5A5P7</accession>
<evidence type="ECO:0000256" key="3">
    <source>
        <dbReference type="ARBA" id="ARBA00022448"/>
    </source>
</evidence>
<dbReference type="GO" id="GO:0005351">
    <property type="term" value="F:carbohydrate:proton symporter activity"/>
    <property type="evidence" value="ECO:0007669"/>
    <property type="project" value="TreeGrafter"/>
</dbReference>
<dbReference type="PROSITE" id="PS00216">
    <property type="entry name" value="SUGAR_TRANSPORT_1"/>
    <property type="match status" value="1"/>
</dbReference>
<dbReference type="InterPro" id="IPR036400">
    <property type="entry name" value="Cyt_B5-like_heme/steroid_sf"/>
</dbReference>
<evidence type="ECO:0000256" key="6">
    <source>
        <dbReference type="ARBA" id="ARBA00022723"/>
    </source>
</evidence>
<evidence type="ECO:0000256" key="4">
    <source>
        <dbReference type="ARBA" id="ARBA00022617"/>
    </source>
</evidence>
<keyword evidence="5 12" id="KW-0812">Transmembrane</keyword>
<feature type="transmembrane region" description="Helical" evidence="12">
    <location>
        <begin position="193"/>
        <end position="213"/>
    </location>
</feature>
<dbReference type="SUPFAM" id="SSF103473">
    <property type="entry name" value="MFS general substrate transporter"/>
    <property type="match status" value="1"/>
</dbReference>
<dbReference type="Gene3D" id="3.10.120.10">
    <property type="entry name" value="Cytochrome b5-like heme/steroid binding domain"/>
    <property type="match status" value="1"/>
</dbReference>
<keyword evidence="8" id="KW-0408">Iron</keyword>
<sequence length="666" mass="74014">MSDKKIITYEDLQQHKTKDNLYILLHGKVYNVKEFIDEHPGGDEVMLAEAGKDATEAFEDVGHSDEARELLEKLYVGEFEKDGALKVKQAPSRPQSSNLPSNDSSRYYIYTDDTGVAGGVLQMQGFRHDFGLLDKSNNELVNITFQVAGIGDLAYIYGGRFLAGIGVGAMSMLGPTYVAEVAPKEVRGRITGLFQVCLTIGIAISYWIVYGVNVHIPNSTKQWRIPIGFQSVPVGVMFILLFFCRESPSLTNLAWFRRLPIDHPDVGEEFTEILATVKEERESKGTLHECLKRGHWIRFLIAWSMFTLQQWSGQNSIGYYAPEVFLSVGIKGTDSTLLASGIYGLVKVIATTVFLVIGIEQFGRKKSLVGGAFLMGTFFFILGGLMQTHPPNPNASHASGASIAMAVMIYLYVIPYCFSWGPVPWVYCSEIFSNNLRSYGVAWAAATQWFWNFVVSYVTPMLENHLSKGGVFFFFAAINIFSCIYALFLPETRGLSLEDMDVLFGAVSVEARRRDRLVVHNNLIGAGSVYYYPDQSTSQFKNSEVSMSMPLQDVADSKGTQSDDRLPVVSASGNPPVAGGGNFVQRDRGRERERERRTSLSHAIPPLNVYLNLNHDEFDEEYKRSPITPVRASIEGSGVGRGVWTIPECSEEEARESNTINKGPPL</sequence>
<evidence type="ECO:0000256" key="8">
    <source>
        <dbReference type="ARBA" id="ARBA00023004"/>
    </source>
</evidence>
<feature type="transmembrane region" description="Helical" evidence="12">
    <location>
        <begin position="225"/>
        <end position="243"/>
    </location>
</feature>
<dbReference type="PANTHER" id="PTHR48022">
    <property type="entry name" value="PLASTIDIC GLUCOSE TRANSPORTER 4"/>
    <property type="match status" value="1"/>
</dbReference>
<dbReference type="InterPro" id="IPR005829">
    <property type="entry name" value="Sugar_transporter_CS"/>
</dbReference>
<evidence type="ECO:0000256" key="12">
    <source>
        <dbReference type="SAM" id="Phobius"/>
    </source>
</evidence>
<feature type="transmembrane region" description="Helical" evidence="12">
    <location>
        <begin position="368"/>
        <end position="386"/>
    </location>
</feature>
<evidence type="ECO:0000313" key="16">
    <source>
        <dbReference type="Proteomes" id="UP001050691"/>
    </source>
</evidence>
<dbReference type="PROSITE" id="PS50255">
    <property type="entry name" value="CYTOCHROME_B5_2"/>
    <property type="match status" value="1"/>
</dbReference>
<dbReference type="InterPro" id="IPR020846">
    <property type="entry name" value="MFS_dom"/>
</dbReference>
<feature type="transmembrane region" description="Helical" evidence="12">
    <location>
        <begin position="153"/>
        <end position="173"/>
    </location>
</feature>
<evidence type="ECO:0000259" key="14">
    <source>
        <dbReference type="PROSITE" id="PS50850"/>
    </source>
</evidence>
<dbReference type="InterPro" id="IPR050360">
    <property type="entry name" value="MFS_Sugar_Transporters"/>
</dbReference>
<dbReference type="SMART" id="SM01117">
    <property type="entry name" value="Cyt-b5"/>
    <property type="match status" value="1"/>
</dbReference>
<feature type="domain" description="Major facilitator superfamily (MFS) profile" evidence="14">
    <location>
        <begin position="1"/>
        <end position="494"/>
    </location>
</feature>
<evidence type="ECO:0008006" key="17">
    <source>
        <dbReference type="Google" id="ProtNLM"/>
    </source>
</evidence>
<dbReference type="GO" id="GO:0016020">
    <property type="term" value="C:membrane"/>
    <property type="evidence" value="ECO:0007669"/>
    <property type="project" value="UniProtKB-SubCell"/>
</dbReference>
<organism evidence="15 16">
    <name type="scientific">Clathrus columnatus</name>
    <dbReference type="NCBI Taxonomy" id="1419009"/>
    <lineage>
        <taxon>Eukaryota</taxon>
        <taxon>Fungi</taxon>
        <taxon>Dikarya</taxon>
        <taxon>Basidiomycota</taxon>
        <taxon>Agaricomycotina</taxon>
        <taxon>Agaricomycetes</taxon>
        <taxon>Phallomycetidae</taxon>
        <taxon>Phallales</taxon>
        <taxon>Clathraceae</taxon>
        <taxon>Clathrus</taxon>
    </lineage>
</organism>
<dbReference type="PROSITE" id="PS50850">
    <property type="entry name" value="MFS"/>
    <property type="match status" value="1"/>
</dbReference>
<dbReference type="SUPFAM" id="SSF55856">
    <property type="entry name" value="Cytochrome b5-like heme/steroid binding domain"/>
    <property type="match status" value="1"/>
</dbReference>
<comment type="caution">
    <text evidence="15">The sequence shown here is derived from an EMBL/GenBank/DDBJ whole genome shotgun (WGS) entry which is preliminary data.</text>
</comment>
<evidence type="ECO:0000256" key="11">
    <source>
        <dbReference type="SAM" id="MobiDB-lite"/>
    </source>
</evidence>
<comment type="similarity">
    <text evidence="2">Belongs to the major facilitator superfamily. Sugar transporter (TC 2.A.1.1) family.</text>
</comment>
<evidence type="ECO:0000256" key="2">
    <source>
        <dbReference type="ARBA" id="ARBA00010992"/>
    </source>
</evidence>
<dbReference type="PRINTS" id="PR00363">
    <property type="entry name" value="CYTOCHROMEB5"/>
</dbReference>
<feature type="transmembrane region" description="Helical" evidence="12">
    <location>
        <begin position="471"/>
        <end position="490"/>
    </location>
</feature>
<dbReference type="Proteomes" id="UP001050691">
    <property type="component" value="Unassembled WGS sequence"/>
</dbReference>
<dbReference type="Gene3D" id="1.20.1250.20">
    <property type="entry name" value="MFS general substrate transporter like domains"/>
    <property type="match status" value="1"/>
</dbReference>
<feature type="transmembrane region" description="Helical" evidence="12">
    <location>
        <begin position="398"/>
        <end position="418"/>
    </location>
</feature>
<keyword evidence="16" id="KW-1185">Reference proteome</keyword>
<dbReference type="InterPro" id="IPR003663">
    <property type="entry name" value="Sugar/inositol_transpt"/>
</dbReference>
<dbReference type="NCBIfam" id="TIGR00879">
    <property type="entry name" value="SP"/>
    <property type="match status" value="1"/>
</dbReference>
<feature type="transmembrane region" description="Helical" evidence="12">
    <location>
        <begin position="439"/>
        <end position="459"/>
    </location>
</feature>
<dbReference type="InterPro" id="IPR005828">
    <property type="entry name" value="MFS_sugar_transport-like"/>
</dbReference>
<evidence type="ECO:0000313" key="15">
    <source>
        <dbReference type="EMBL" id="GJJ07225.1"/>
    </source>
</evidence>
<dbReference type="PROSITE" id="PS00191">
    <property type="entry name" value="CYTOCHROME_B5_1"/>
    <property type="match status" value="1"/>
</dbReference>
<protein>
    <recommendedName>
        <fullName evidence="17">Major facilitator superfamily (MFS) profile domain-containing protein</fullName>
    </recommendedName>
</protein>
<reference evidence="15" key="1">
    <citation type="submission" date="2021-10" db="EMBL/GenBank/DDBJ databases">
        <title>De novo Genome Assembly of Clathrus columnatus (Basidiomycota, Fungi) Using Illumina and Nanopore Sequence Data.</title>
        <authorList>
            <person name="Ogiso-Tanaka E."/>
            <person name="Itagaki H."/>
            <person name="Hosoya T."/>
            <person name="Hosaka K."/>
        </authorList>
    </citation>
    <scope>NUCLEOTIDE SEQUENCE</scope>
    <source>
        <strain evidence="15">MO-923</strain>
    </source>
</reference>
<name>A0AAV5A5P7_9AGAM</name>
<evidence type="ECO:0000256" key="1">
    <source>
        <dbReference type="ARBA" id="ARBA00004141"/>
    </source>
</evidence>
<dbReference type="PROSITE" id="PS00217">
    <property type="entry name" value="SUGAR_TRANSPORT_2"/>
    <property type="match status" value="1"/>
</dbReference>
<gene>
    <name evidence="15" type="ORF">Clacol_001425</name>
</gene>
<keyword evidence="3" id="KW-0813">Transport</keyword>
<feature type="compositionally biased region" description="Basic and acidic residues" evidence="11">
    <location>
        <begin position="585"/>
        <end position="598"/>
    </location>
</feature>
<keyword evidence="4" id="KW-0349">Heme</keyword>
<evidence type="ECO:0000256" key="10">
    <source>
        <dbReference type="ARBA" id="ARBA00049119"/>
    </source>
</evidence>
<dbReference type="FunFam" id="3.10.120.10:FF:000002">
    <property type="entry name" value="Cytochrome b5 type B"/>
    <property type="match status" value="1"/>
</dbReference>
<proteinExistence type="inferred from homology"/>
<dbReference type="AlphaFoldDB" id="A0AAV5A5P7"/>